<gene>
    <name evidence="2" type="ORF">DERP_011986</name>
</gene>
<reference evidence="2 3" key="1">
    <citation type="journal article" date="2018" name="J. Allergy Clin. Immunol.">
        <title>High-quality assembly of Dermatophagoides pteronyssinus genome and transcriptome reveals a wide range of novel allergens.</title>
        <authorList>
            <person name="Liu X.Y."/>
            <person name="Yang K.Y."/>
            <person name="Wang M.Q."/>
            <person name="Kwok J.S."/>
            <person name="Zeng X."/>
            <person name="Yang Z."/>
            <person name="Xiao X.J."/>
            <person name="Lau C.P."/>
            <person name="Li Y."/>
            <person name="Huang Z.M."/>
            <person name="Ba J.G."/>
            <person name="Yim A.K."/>
            <person name="Ouyang C.Y."/>
            <person name="Ngai S.M."/>
            <person name="Chan T.F."/>
            <person name="Leung E.L."/>
            <person name="Liu L."/>
            <person name="Liu Z.G."/>
            <person name="Tsui S.K."/>
        </authorList>
    </citation>
    <scope>NUCLEOTIDE SEQUENCE [LARGE SCALE GENOMIC DNA]</scope>
    <source>
        <strain evidence="2">Derp</strain>
    </source>
</reference>
<dbReference type="EMBL" id="NJHN03000111">
    <property type="protein sequence ID" value="KAH9414339.1"/>
    <property type="molecule type" value="Genomic_DNA"/>
</dbReference>
<evidence type="ECO:0000313" key="2">
    <source>
        <dbReference type="EMBL" id="KAH9414339.1"/>
    </source>
</evidence>
<keyword evidence="3" id="KW-1185">Reference proteome</keyword>
<evidence type="ECO:0000313" key="3">
    <source>
        <dbReference type="Proteomes" id="UP000887458"/>
    </source>
</evidence>
<proteinExistence type="predicted"/>
<organism evidence="2 3">
    <name type="scientific">Dermatophagoides pteronyssinus</name>
    <name type="common">European house dust mite</name>
    <dbReference type="NCBI Taxonomy" id="6956"/>
    <lineage>
        <taxon>Eukaryota</taxon>
        <taxon>Metazoa</taxon>
        <taxon>Ecdysozoa</taxon>
        <taxon>Arthropoda</taxon>
        <taxon>Chelicerata</taxon>
        <taxon>Arachnida</taxon>
        <taxon>Acari</taxon>
        <taxon>Acariformes</taxon>
        <taxon>Sarcoptiformes</taxon>
        <taxon>Astigmata</taxon>
        <taxon>Psoroptidia</taxon>
        <taxon>Analgoidea</taxon>
        <taxon>Pyroglyphidae</taxon>
        <taxon>Dermatophagoidinae</taxon>
        <taxon>Dermatophagoides</taxon>
    </lineage>
</organism>
<protein>
    <submittedName>
        <fullName evidence="2">Uncharacterized protein</fullName>
    </submittedName>
</protein>
<sequence>MKTKKIKYENVNTKHQHRQQQSTASGGNKINVVVDHHNRHHINVGQVLSLFFFNDNLTYLLLGDSNNEKTKALAILIQFGVNNIY</sequence>
<evidence type="ECO:0000256" key="1">
    <source>
        <dbReference type="SAM" id="MobiDB-lite"/>
    </source>
</evidence>
<feature type="region of interest" description="Disordered" evidence="1">
    <location>
        <begin position="1"/>
        <end position="28"/>
    </location>
</feature>
<comment type="caution">
    <text evidence="2">The sequence shown here is derived from an EMBL/GenBank/DDBJ whole genome shotgun (WGS) entry which is preliminary data.</text>
</comment>
<name>A0ABQ8IVM7_DERPT</name>
<accession>A0ABQ8IVM7</accession>
<reference evidence="2 3" key="2">
    <citation type="journal article" date="2022" name="Mol. Biol. Evol.">
        <title>Comparative Genomics Reveals Insights into the Divergent Evolution of Astigmatic Mites and Household Pest Adaptations.</title>
        <authorList>
            <person name="Xiong Q."/>
            <person name="Wan A.T."/>
            <person name="Liu X."/>
            <person name="Fung C.S."/>
            <person name="Xiao X."/>
            <person name="Malainual N."/>
            <person name="Hou J."/>
            <person name="Wang L."/>
            <person name="Wang M."/>
            <person name="Yang K.Y."/>
            <person name="Cui Y."/>
            <person name="Leung E.L."/>
            <person name="Nong W."/>
            <person name="Shin S.K."/>
            <person name="Au S.W."/>
            <person name="Jeong K.Y."/>
            <person name="Chew F.T."/>
            <person name="Hui J.H."/>
            <person name="Leung T.F."/>
            <person name="Tungtrongchitr A."/>
            <person name="Zhong N."/>
            <person name="Liu Z."/>
            <person name="Tsui S.K."/>
        </authorList>
    </citation>
    <scope>NUCLEOTIDE SEQUENCE [LARGE SCALE GENOMIC DNA]</scope>
    <source>
        <strain evidence="2">Derp</strain>
    </source>
</reference>
<feature type="compositionally biased region" description="Polar residues" evidence="1">
    <location>
        <begin position="19"/>
        <end position="28"/>
    </location>
</feature>
<dbReference type="Proteomes" id="UP000887458">
    <property type="component" value="Unassembled WGS sequence"/>
</dbReference>